<evidence type="ECO:0000313" key="6">
    <source>
        <dbReference type="Proteomes" id="UP000033856"/>
    </source>
</evidence>
<feature type="domain" description="Thymidylate kinase-like" evidence="4">
    <location>
        <begin position="22"/>
        <end position="189"/>
    </location>
</feature>
<keyword evidence="3" id="KW-0067">ATP-binding</keyword>
<evidence type="ECO:0000256" key="2">
    <source>
        <dbReference type="ARBA" id="ARBA00022741"/>
    </source>
</evidence>
<dbReference type="Pfam" id="PF02223">
    <property type="entry name" value="Thymidylate_kin"/>
    <property type="match status" value="1"/>
</dbReference>
<dbReference type="Gene3D" id="3.40.50.300">
    <property type="entry name" value="P-loop containing nucleotide triphosphate hydrolases"/>
    <property type="match status" value="1"/>
</dbReference>
<protein>
    <recommendedName>
        <fullName evidence="4">Thymidylate kinase-like domain-containing protein</fullName>
    </recommendedName>
</protein>
<dbReference type="GO" id="GO:0004798">
    <property type="term" value="F:dTMP kinase activity"/>
    <property type="evidence" value="ECO:0007669"/>
    <property type="project" value="TreeGrafter"/>
</dbReference>
<dbReference type="EMBL" id="LCCD01000003">
    <property type="protein sequence ID" value="KKS25712.1"/>
    <property type="molecule type" value="Genomic_DNA"/>
</dbReference>
<dbReference type="GO" id="GO:0006233">
    <property type="term" value="P:dTDP biosynthetic process"/>
    <property type="evidence" value="ECO:0007669"/>
    <property type="project" value="TreeGrafter"/>
</dbReference>
<proteinExistence type="inferred from homology"/>
<evidence type="ECO:0000259" key="4">
    <source>
        <dbReference type="Pfam" id="PF02223"/>
    </source>
</evidence>
<dbReference type="GO" id="GO:0006235">
    <property type="term" value="P:dTTP biosynthetic process"/>
    <property type="evidence" value="ECO:0007669"/>
    <property type="project" value="TreeGrafter"/>
</dbReference>
<organism evidence="5 6">
    <name type="scientific">Candidatus Jorgensenbacteria bacterium GW2011_GWF2_41_8</name>
    <dbReference type="NCBI Taxonomy" id="1618667"/>
    <lineage>
        <taxon>Bacteria</taxon>
        <taxon>Candidatus Joergenseniibacteriota</taxon>
    </lineage>
</organism>
<dbReference type="GO" id="GO:0005524">
    <property type="term" value="F:ATP binding"/>
    <property type="evidence" value="ECO:0007669"/>
    <property type="project" value="UniProtKB-KW"/>
</dbReference>
<dbReference type="AlphaFoldDB" id="A0A0G0XML7"/>
<accession>A0A0G0XML7</accession>
<evidence type="ECO:0000256" key="1">
    <source>
        <dbReference type="ARBA" id="ARBA00009776"/>
    </source>
</evidence>
<dbReference type="Proteomes" id="UP000033856">
    <property type="component" value="Unassembled WGS sequence"/>
</dbReference>
<dbReference type="InterPro" id="IPR039430">
    <property type="entry name" value="Thymidylate_kin-like_dom"/>
</dbReference>
<name>A0A0G0XML7_9BACT</name>
<dbReference type="GO" id="GO:0005829">
    <property type="term" value="C:cytosol"/>
    <property type="evidence" value="ECO:0007669"/>
    <property type="project" value="TreeGrafter"/>
</dbReference>
<evidence type="ECO:0000256" key="3">
    <source>
        <dbReference type="ARBA" id="ARBA00022840"/>
    </source>
</evidence>
<dbReference type="GO" id="GO:0006227">
    <property type="term" value="P:dUDP biosynthetic process"/>
    <property type="evidence" value="ECO:0007669"/>
    <property type="project" value="TreeGrafter"/>
</dbReference>
<comment type="caution">
    <text evidence="5">The sequence shown here is derived from an EMBL/GenBank/DDBJ whole genome shotgun (WGS) entry which is preliminary data.</text>
</comment>
<dbReference type="InterPro" id="IPR027417">
    <property type="entry name" value="P-loop_NTPase"/>
</dbReference>
<gene>
    <name evidence="5" type="ORF">UU83_C0003G0005</name>
</gene>
<comment type="similarity">
    <text evidence="1">Belongs to the thymidylate kinase family.</text>
</comment>
<sequence length="207" mass="24003">MNSYEYPQIFVDVPKNLRMFALEGIDGVGKSEQKVLVIKTLQKLGIKAEGVTTPSASGIGTFLRANLYRLEPWERSTLFLLDMIRILRNHINYDGVLVWDRYKDSSIASNKDMAPEESARWVRVLPDPIRTFLLDMPPEDVYKKRTASLHEHSIDLAWQRMKYRRYHTLVRRNPNRIVVIDADKSRIEVTSIIVEAITSDLRKIGFL</sequence>
<dbReference type="PANTHER" id="PTHR10344:SF4">
    <property type="entry name" value="UMP-CMP KINASE 2, MITOCHONDRIAL"/>
    <property type="match status" value="1"/>
</dbReference>
<evidence type="ECO:0000313" key="5">
    <source>
        <dbReference type="EMBL" id="KKS25712.1"/>
    </source>
</evidence>
<dbReference type="SUPFAM" id="SSF52540">
    <property type="entry name" value="P-loop containing nucleoside triphosphate hydrolases"/>
    <property type="match status" value="1"/>
</dbReference>
<dbReference type="PANTHER" id="PTHR10344">
    <property type="entry name" value="THYMIDYLATE KINASE"/>
    <property type="match status" value="1"/>
</dbReference>
<keyword evidence="2" id="KW-0547">Nucleotide-binding</keyword>
<dbReference type="CDD" id="cd01672">
    <property type="entry name" value="TMPK"/>
    <property type="match status" value="1"/>
</dbReference>
<reference evidence="5 6" key="1">
    <citation type="journal article" date="2015" name="Nature">
        <title>rRNA introns, odd ribosomes, and small enigmatic genomes across a large radiation of phyla.</title>
        <authorList>
            <person name="Brown C.T."/>
            <person name="Hug L.A."/>
            <person name="Thomas B.C."/>
            <person name="Sharon I."/>
            <person name="Castelle C.J."/>
            <person name="Singh A."/>
            <person name="Wilkins M.J."/>
            <person name="Williams K.H."/>
            <person name="Banfield J.F."/>
        </authorList>
    </citation>
    <scope>NUCLEOTIDE SEQUENCE [LARGE SCALE GENOMIC DNA]</scope>
</reference>